<dbReference type="EMBL" id="LSYU01000034">
    <property type="protein sequence ID" value="KXX65377.1"/>
    <property type="molecule type" value="Genomic_DNA"/>
</dbReference>
<keyword evidence="4 8" id="KW-0812">Transmembrane</keyword>
<dbReference type="SUPFAM" id="SSF103088">
    <property type="entry name" value="OmpA-like"/>
    <property type="match status" value="1"/>
</dbReference>
<dbReference type="Pfam" id="PF13677">
    <property type="entry name" value="MotB_plug"/>
    <property type="match status" value="1"/>
</dbReference>
<dbReference type="Gene3D" id="3.30.1330.60">
    <property type="entry name" value="OmpA-like domain"/>
    <property type="match status" value="1"/>
</dbReference>
<feature type="domain" description="OmpA-like" evidence="9">
    <location>
        <begin position="153"/>
        <end position="271"/>
    </location>
</feature>
<keyword evidence="10" id="KW-0282">Flagellum</keyword>
<keyword evidence="10" id="KW-0966">Cell projection</keyword>
<feature type="transmembrane region" description="Helical" evidence="8">
    <location>
        <begin position="28"/>
        <end position="47"/>
    </location>
</feature>
<dbReference type="InterPro" id="IPR050330">
    <property type="entry name" value="Bact_OuterMem_StrucFunc"/>
</dbReference>
<evidence type="ECO:0000256" key="6">
    <source>
        <dbReference type="ARBA" id="ARBA00023136"/>
    </source>
</evidence>
<accession>A0ABR5VIG6</accession>
<dbReference type="InterPro" id="IPR006665">
    <property type="entry name" value="OmpA-like"/>
</dbReference>
<evidence type="ECO:0000256" key="5">
    <source>
        <dbReference type="ARBA" id="ARBA00022989"/>
    </source>
</evidence>
<proteinExistence type="inferred from homology"/>
<protein>
    <submittedName>
        <fullName evidence="10">Flagellar motor protein MotB</fullName>
    </submittedName>
</protein>
<evidence type="ECO:0000313" key="10">
    <source>
        <dbReference type="EMBL" id="KXX65377.1"/>
    </source>
</evidence>
<organism evidence="10 11">
    <name type="scientific">Marichromatium gracile</name>
    <name type="common">Chromatium gracile</name>
    <dbReference type="NCBI Taxonomy" id="1048"/>
    <lineage>
        <taxon>Bacteria</taxon>
        <taxon>Pseudomonadati</taxon>
        <taxon>Pseudomonadota</taxon>
        <taxon>Gammaproteobacteria</taxon>
        <taxon>Chromatiales</taxon>
        <taxon>Chromatiaceae</taxon>
        <taxon>Marichromatium</taxon>
    </lineage>
</organism>
<evidence type="ECO:0000313" key="11">
    <source>
        <dbReference type="Proteomes" id="UP000075766"/>
    </source>
</evidence>
<keyword evidence="6 7" id="KW-0472">Membrane</keyword>
<dbReference type="Pfam" id="PF00691">
    <property type="entry name" value="OmpA"/>
    <property type="match status" value="1"/>
</dbReference>
<name>A0ABR5VIG6_MARGR</name>
<dbReference type="PROSITE" id="PS51123">
    <property type="entry name" value="OMPA_2"/>
    <property type="match status" value="1"/>
</dbReference>
<dbReference type="InterPro" id="IPR036737">
    <property type="entry name" value="OmpA-like_sf"/>
</dbReference>
<comment type="subcellular location">
    <subcellularLocation>
        <location evidence="1">Cell membrane</location>
        <topology evidence="1">Single-pass membrane protein</topology>
    </subcellularLocation>
</comment>
<keyword evidence="3" id="KW-1003">Cell membrane</keyword>
<keyword evidence="10" id="KW-0969">Cilium</keyword>
<evidence type="ECO:0000256" key="2">
    <source>
        <dbReference type="ARBA" id="ARBA00008914"/>
    </source>
</evidence>
<keyword evidence="11" id="KW-1185">Reference proteome</keyword>
<reference evidence="10 11" key="1">
    <citation type="submission" date="2016-02" db="EMBL/GenBank/DDBJ databases">
        <title>Genome sequence of Marichromatium gracile YL-28, a purple sulfur bacterium.</title>
        <authorList>
            <person name="Zhao C."/>
            <person name="Hong X."/>
            <person name="Chen S."/>
            <person name="Yang S."/>
        </authorList>
    </citation>
    <scope>NUCLEOTIDE SEQUENCE [LARGE SCALE GENOMIC DNA]</scope>
    <source>
        <strain evidence="10 11">YL28</strain>
    </source>
</reference>
<dbReference type="NCBIfam" id="NF006548">
    <property type="entry name" value="PRK09041.1"/>
    <property type="match status" value="1"/>
</dbReference>
<evidence type="ECO:0000259" key="9">
    <source>
        <dbReference type="PROSITE" id="PS51123"/>
    </source>
</evidence>
<dbReference type="Proteomes" id="UP000075766">
    <property type="component" value="Unassembled WGS sequence"/>
</dbReference>
<evidence type="ECO:0000256" key="1">
    <source>
        <dbReference type="ARBA" id="ARBA00004162"/>
    </source>
</evidence>
<dbReference type="InterPro" id="IPR025713">
    <property type="entry name" value="MotB-like_N_dom"/>
</dbReference>
<gene>
    <name evidence="10" type="ORF">AY586_09960</name>
</gene>
<dbReference type="RefSeq" id="WP_062273426.1">
    <property type="nucleotide sequence ID" value="NZ_LSYU01000034.1"/>
</dbReference>
<evidence type="ECO:0000256" key="8">
    <source>
        <dbReference type="SAM" id="Phobius"/>
    </source>
</evidence>
<evidence type="ECO:0000256" key="7">
    <source>
        <dbReference type="PROSITE-ProRule" id="PRU00473"/>
    </source>
</evidence>
<comment type="caution">
    <text evidence="10">The sequence shown here is derived from an EMBL/GenBank/DDBJ whole genome shotgun (WGS) entry which is preliminary data.</text>
</comment>
<sequence length="289" mass="30963">MSLEPKKQPVIVRKVIRKGAHHGGAWKIAYADFATAMMAFFLLLWILNATDDQERAAIAGYFQDPALFEAGSPVLTVPTGEGSGNAPSIIDFEGGFAPSPEGLSPSQLAALAQRLDSARLESLRLSLQAALDDSAALAPYKEQLLIDVVPEGLRIQIIDRENRPMFDLGSARLLPHAAAILEEIGTMIETVPNPTAISGHTDARPYTSPDYTNWELSTDRANAARRALIAGGMPDEQVGRIVGLGSSAPADPEHPSAPINRRISIVVMRLEAAEAVFEHDSATIELPGD</sequence>
<keyword evidence="5 8" id="KW-1133">Transmembrane helix</keyword>
<dbReference type="PANTHER" id="PTHR30329:SF21">
    <property type="entry name" value="LIPOPROTEIN YIAD-RELATED"/>
    <property type="match status" value="1"/>
</dbReference>
<evidence type="ECO:0000256" key="4">
    <source>
        <dbReference type="ARBA" id="ARBA00022692"/>
    </source>
</evidence>
<dbReference type="PANTHER" id="PTHR30329">
    <property type="entry name" value="STATOR ELEMENT OF FLAGELLAR MOTOR COMPLEX"/>
    <property type="match status" value="1"/>
</dbReference>
<evidence type="ECO:0000256" key="3">
    <source>
        <dbReference type="ARBA" id="ARBA00022475"/>
    </source>
</evidence>
<dbReference type="CDD" id="cd07185">
    <property type="entry name" value="OmpA_C-like"/>
    <property type="match status" value="1"/>
</dbReference>
<comment type="similarity">
    <text evidence="2">Belongs to the MotB family.</text>
</comment>